<keyword evidence="6 11" id="KW-0798">TonB box</keyword>
<dbReference type="EMBL" id="JAVDRD010000001">
    <property type="protein sequence ID" value="MDR6509310.1"/>
    <property type="molecule type" value="Genomic_DNA"/>
</dbReference>
<dbReference type="InterPro" id="IPR039426">
    <property type="entry name" value="TonB-dep_rcpt-like"/>
</dbReference>
<keyword evidence="5 12" id="KW-0732">Signal</keyword>
<evidence type="ECO:0000313" key="15">
    <source>
        <dbReference type="EMBL" id="MDR6509310.1"/>
    </source>
</evidence>
<dbReference type="Gene3D" id="2.170.130.10">
    <property type="entry name" value="TonB-dependent receptor, plug domain"/>
    <property type="match status" value="1"/>
</dbReference>
<evidence type="ECO:0000259" key="14">
    <source>
        <dbReference type="Pfam" id="PF07715"/>
    </source>
</evidence>
<dbReference type="InterPro" id="IPR012910">
    <property type="entry name" value="Plug_dom"/>
</dbReference>
<evidence type="ECO:0000256" key="7">
    <source>
        <dbReference type="ARBA" id="ARBA00023136"/>
    </source>
</evidence>
<dbReference type="Proteomes" id="UP001184150">
    <property type="component" value="Unassembled WGS sequence"/>
</dbReference>
<comment type="subcellular location">
    <subcellularLocation>
        <location evidence="1 10">Cell outer membrane</location>
        <topology evidence="1 10">Multi-pass membrane protein</topology>
    </subcellularLocation>
</comment>
<keyword evidence="2 10" id="KW-0813">Transport</keyword>
<comment type="similarity">
    <text evidence="10 11">Belongs to the TonB-dependent receptor family.</text>
</comment>
<keyword evidence="7 10" id="KW-0472">Membrane</keyword>
<evidence type="ECO:0000256" key="11">
    <source>
        <dbReference type="RuleBase" id="RU003357"/>
    </source>
</evidence>
<evidence type="ECO:0000256" key="1">
    <source>
        <dbReference type="ARBA" id="ARBA00004571"/>
    </source>
</evidence>
<keyword evidence="3 10" id="KW-1134">Transmembrane beta strand</keyword>
<protein>
    <submittedName>
        <fullName evidence="15">Outer membrane receptor protein involved in Fe transport</fullName>
    </submittedName>
</protein>
<evidence type="ECO:0000313" key="16">
    <source>
        <dbReference type="Proteomes" id="UP001184150"/>
    </source>
</evidence>
<evidence type="ECO:0000256" key="4">
    <source>
        <dbReference type="ARBA" id="ARBA00022692"/>
    </source>
</evidence>
<feature type="chain" id="PRO_5046117435" evidence="12">
    <location>
        <begin position="25"/>
        <end position="692"/>
    </location>
</feature>
<evidence type="ECO:0000256" key="10">
    <source>
        <dbReference type="PROSITE-ProRule" id="PRU01360"/>
    </source>
</evidence>
<dbReference type="PANTHER" id="PTHR30069:SF29">
    <property type="entry name" value="HEMOGLOBIN AND HEMOGLOBIN-HAPTOGLOBIN-BINDING PROTEIN 1-RELATED"/>
    <property type="match status" value="1"/>
</dbReference>
<keyword evidence="8 15" id="KW-0675">Receptor</keyword>
<evidence type="ECO:0000259" key="13">
    <source>
        <dbReference type="Pfam" id="PF00593"/>
    </source>
</evidence>
<dbReference type="InterPro" id="IPR037066">
    <property type="entry name" value="Plug_dom_sf"/>
</dbReference>
<evidence type="ECO:0000256" key="8">
    <source>
        <dbReference type="ARBA" id="ARBA00023170"/>
    </source>
</evidence>
<evidence type="ECO:0000256" key="9">
    <source>
        <dbReference type="ARBA" id="ARBA00023237"/>
    </source>
</evidence>
<dbReference type="RefSeq" id="WP_309804118.1">
    <property type="nucleotide sequence ID" value="NZ_JAVDRD010000001.1"/>
</dbReference>
<dbReference type="PANTHER" id="PTHR30069">
    <property type="entry name" value="TONB-DEPENDENT OUTER MEMBRANE RECEPTOR"/>
    <property type="match status" value="1"/>
</dbReference>
<accession>A0ABU1MG40</accession>
<dbReference type="Gene3D" id="2.40.170.20">
    <property type="entry name" value="TonB-dependent receptor, beta-barrel domain"/>
    <property type="match status" value="1"/>
</dbReference>
<evidence type="ECO:0000256" key="2">
    <source>
        <dbReference type="ARBA" id="ARBA00022448"/>
    </source>
</evidence>
<organism evidence="15 16">
    <name type="scientific">Novosphingobium capsulatum</name>
    <dbReference type="NCBI Taxonomy" id="13688"/>
    <lineage>
        <taxon>Bacteria</taxon>
        <taxon>Pseudomonadati</taxon>
        <taxon>Pseudomonadota</taxon>
        <taxon>Alphaproteobacteria</taxon>
        <taxon>Sphingomonadales</taxon>
        <taxon>Sphingomonadaceae</taxon>
        <taxon>Novosphingobium</taxon>
    </lineage>
</organism>
<dbReference type="InterPro" id="IPR036942">
    <property type="entry name" value="Beta-barrel_TonB_sf"/>
</dbReference>
<evidence type="ECO:0000256" key="3">
    <source>
        <dbReference type="ARBA" id="ARBA00022452"/>
    </source>
</evidence>
<evidence type="ECO:0000256" key="12">
    <source>
        <dbReference type="SAM" id="SignalP"/>
    </source>
</evidence>
<dbReference type="InterPro" id="IPR000531">
    <property type="entry name" value="Beta-barrel_TonB"/>
</dbReference>
<name>A0ABU1MG40_9SPHN</name>
<evidence type="ECO:0000256" key="6">
    <source>
        <dbReference type="ARBA" id="ARBA00023077"/>
    </source>
</evidence>
<dbReference type="Pfam" id="PF00593">
    <property type="entry name" value="TonB_dep_Rec_b-barrel"/>
    <property type="match status" value="1"/>
</dbReference>
<dbReference type="Pfam" id="PF07715">
    <property type="entry name" value="Plug"/>
    <property type="match status" value="1"/>
</dbReference>
<comment type="caution">
    <text evidence="15">The sequence shown here is derived from an EMBL/GenBank/DDBJ whole genome shotgun (WGS) entry which is preliminary data.</text>
</comment>
<keyword evidence="9 10" id="KW-0998">Cell outer membrane</keyword>
<sequence>MASLAPAALVSAALGQALPSAAWAAEAPDAGDGGATIVVTGEGLGQSPAAPAYDTQTISAAQLQATASGRIDDALLSAAGVQQFRRSDSRASNPSAQGITLRALGGNATSRTLVLLDGVPMADPFFGYIPMTAIDPERLASVRVQRGGGSGAFGAGAVAGTVDMTSAGAQSLGLLNAQGMVDDRGETSLSAALAPKLGQGFAVVTGRWDRGQGFWTTPESQRVPASVRARYDSWSTGVRAVAPLTPDVELQARVAAFEDNRTLRFAGADNGISGQDASLRLVGRGAWQFDALAYVQTRDFHAVTVSSTSFKKTLDQYATPSTGLGGKLEQRPPVGGGHVLKLGTDWRRAEGETKENALSAATGLVTARRRAGGHTDDVGFFIEDDWTLGPLVLTAGGRADRWAITQGHYEERNAAGTVTSTSATDPAVAARSGWQGSWRAGAVLNAASWAALRGAAYTGLRLPTLNELYRSFTLAAPNGNGGVSLTTTQRNPTLKNERLLGFEAGIDLTPAKGVMLSVTAFDNKVKDAIANVTLSSTGNTTVRQRQNVAAVHARGVELGAEVTAGTVSFNGSLAWTDAKVEAPGTALNGMRPAQTPRIAASGTLAWHPAPHWTGALTLRHVGLAYEDDLQTAPLRAATTLDAFAQVPLTSWASLVLRGENLFDTTIVTRNSGGTIDIGTPRTLWAGLRIGMR</sequence>
<gene>
    <name evidence="15" type="ORF">J2792_000150</name>
</gene>
<reference evidence="15 16" key="1">
    <citation type="submission" date="2023-07" db="EMBL/GenBank/DDBJ databases">
        <title>Sorghum-associated microbial communities from plants grown in Nebraska, USA.</title>
        <authorList>
            <person name="Schachtman D."/>
        </authorList>
    </citation>
    <scope>NUCLEOTIDE SEQUENCE [LARGE SCALE GENOMIC DNA]</scope>
    <source>
        <strain evidence="15 16">DS1027</strain>
    </source>
</reference>
<proteinExistence type="inferred from homology"/>
<keyword evidence="4 10" id="KW-0812">Transmembrane</keyword>
<evidence type="ECO:0000256" key="5">
    <source>
        <dbReference type="ARBA" id="ARBA00022729"/>
    </source>
</evidence>
<feature type="domain" description="TonB-dependent receptor plug" evidence="14">
    <location>
        <begin position="54"/>
        <end position="161"/>
    </location>
</feature>
<dbReference type="SUPFAM" id="SSF56935">
    <property type="entry name" value="Porins"/>
    <property type="match status" value="1"/>
</dbReference>
<feature type="signal peptide" evidence="12">
    <location>
        <begin position="1"/>
        <end position="24"/>
    </location>
</feature>
<feature type="domain" description="TonB-dependent receptor-like beta-barrel" evidence="13">
    <location>
        <begin position="226"/>
        <end position="661"/>
    </location>
</feature>
<keyword evidence="16" id="KW-1185">Reference proteome</keyword>
<dbReference type="PROSITE" id="PS52016">
    <property type="entry name" value="TONB_DEPENDENT_REC_3"/>
    <property type="match status" value="1"/>
</dbReference>